<dbReference type="FunCoup" id="A0A409YQU2">
    <property type="interactions" value="120"/>
</dbReference>
<evidence type="ECO:0000259" key="12">
    <source>
        <dbReference type="PROSITE" id="PS51044"/>
    </source>
</evidence>
<dbReference type="EMBL" id="NHTK01000814">
    <property type="protein sequence ID" value="PPR05373.1"/>
    <property type="molecule type" value="Genomic_DNA"/>
</dbReference>
<dbReference type="Proteomes" id="UP000284842">
    <property type="component" value="Unassembled WGS sequence"/>
</dbReference>
<evidence type="ECO:0000256" key="2">
    <source>
        <dbReference type="ARBA" id="ARBA00004718"/>
    </source>
</evidence>
<accession>A0A409YQU2</accession>
<protein>
    <recommendedName>
        <fullName evidence="12">SP-RING-type domain-containing protein</fullName>
    </recommendedName>
</protein>
<dbReference type="PANTHER" id="PTHR21330">
    <property type="entry name" value="E3 SUMO-PROTEIN LIGASE NSE2"/>
    <property type="match status" value="1"/>
</dbReference>
<sequence length="346" mass="39737">MPVATSSRRKTQDRRQNSEDIENSQSARHNGDAEDVPDQPRTRRGNVKQEKKSKGKQRAEPVDEDEDERLPANEDEEEDDNERIDVSNFQDQPLLREECYKLKAIAGDWERMVNTIEQRSDIFKEIAIGYAEAGEKNTTESKRLKSLDEKIKEFINLNAEMISHSDALKDIHQKIAQGEEITDIVERYSRVVGEKHEQWLMKTTRQKYARNEKYIDFQSGIWEVHHPEDPMPPLTEFIFKEDGDDSDSDDELEIGGVVQNFTCPLTLVPLTNPVTSTVCKHSFSADAIRDMCKEPGKLYKCPASGCTKQFRLTDCKPDPALEKKTKAYLRRKEAAQQDSDAEEVID</sequence>
<reference evidence="13 14" key="1">
    <citation type="journal article" date="2018" name="Evol. Lett.">
        <title>Horizontal gene cluster transfer increased hallucinogenic mushroom diversity.</title>
        <authorList>
            <person name="Reynolds H.T."/>
            <person name="Vijayakumar V."/>
            <person name="Gluck-Thaler E."/>
            <person name="Korotkin H.B."/>
            <person name="Matheny P.B."/>
            <person name="Slot J.C."/>
        </authorList>
    </citation>
    <scope>NUCLEOTIDE SEQUENCE [LARGE SCALE GENOMIC DNA]</scope>
    <source>
        <strain evidence="13 14">2629</strain>
    </source>
</reference>
<dbReference type="InterPro" id="IPR026846">
    <property type="entry name" value="Nse2(Mms21)"/>
</dbReference>
<dbReference type="PROSITE" id="PS51044">
    <property type="entry name" value="ZF_SP_RING"/>
    <property type="match status" value="1"/>
</dbReference>
<comment type="caution">
    <text evidence="13">The sequence shown here is derived from an EMBL/GenBank/DDBJ whole genome shotgun (WGS) entry which is preliminary data.</text>
</comment>
<dbReference type="GO" id="GO:0000724">
    <property type="term" value="P:double-strand break repair via homologous recombination"/>
    <property type="evidence" value="ECO:0007669"/>
    <property type="project" value="InterPro"/>
</dbReference>
<name>A0A409YQU2_9AGAR</name>
<evidence type="ECO:0000256" key="1">
    <source>
        <dbReference type="ARBA" id="ARBA00004123"/>
    </source>
</evidence>
<dbReference type="AlphaFoldDB" id="A0A409YQU2"/>
<feature type="region of interest" description="Disordered" evidence="11">
    <location>
        <begin position="1"/>
        <end position="89"/>
    </location>
</feature>
<evidence type="ECO:0000256" key="7">
    <source>
        <dbReference type="ARBA" id="ARBA00022786"/>
    </source>
</evidence>
<keyword evidence="14" id="KW-1185">Reference proteome</keyword>
<keyword evidence="4" id="KW-0808">Transferase</keyword>
<keyword evidence="5" id="KW-0479">Metal-binding</keyword>
<feature type="compositionally biased region" description="Basic and acidic residues" evidence="11">
    <location>
        <begin position="47"/>
        <end position="61"/>
    </location>
</feature>
<dbReference type="Pfam" id="PF11789">
    <property type="entry name" value="zf-Nse"/>
    <property type="match status" value="1"/>
</dbReference>
<feature type="compositionally biased region" description="Acidic residues" evidence="11">
    <location>
        <begin position="62"/>
        <end position="82"/>
    </location>
</feature>
<dbReference type="OrthoDB" id="26899at2759"/>
<evidence type="ECO:0000256" key="11">
    <source>
        <dbReference type="SAM" id="MobiDB-lite"/>
    </source>
</evidence>
<dbReference type="CDD" id="cd16651">
    <property type="entry name" value="SPL-RING_NSE2"/>
    <property type="match status" value="1"/>
</dbReference>
<evidence type="ECO:0000256" key="3">
    <source>
        <dbReference type="ARBA" id="ARBA00008212"/>
    </source>
</evidence>
<keyword evidence="9" id="KW-0539">Nucleus</keyword>
<feature type="domain" description="SP-RING-type" evidence="12">
    <location>
        <begin position="248"/>
        <end position="330"/>
    </location>
</feature>
<evidence type="ECO:0000313" key="14">
    <source>
        <dbReference type="Proteomes" id="UP000284842"/>
    </source>
</evidence>
<dbReference type="GO" id="GO:0008270">
    <property type="term" value="F:zinc ion binding"/>
    <property type="evidence" value="ECO:0007669"/>
    <property type="project" value="UniProtKB-KW"/>
</dbReference>
<gene>
    <name evidence="13" type="ORF">CVT24_007987</name>
</gene>
<keyword evidence="6 10" id="KW-0863">Zinc-finger</keyword>
<dbReference type="STRING" id="181874.A0A409YQU2"/>
<comment type="subcellular location">
    <subcellularLocation>
        <location evidence="1">Nucleus</location>
    </subcellularLocation>
</comment>
<evidence type="ECO:0000256" key="4">
    <source>
        <dbReference type="ARBA" id="ARBA00022679"/>
    </source>
</evidence>
<dbReference type="InParanoid" id="A0A409YQU2"/>
<dbReference type="PANTHER" id="PTHR21330:SF1">
    <property type="entry name" value="E3 SUMO-PROTEIN LIGASE NSE2"/>
    <property type="match status" value="1"/>
</dbReference>
<evidence type="ECO:0000313" key="13">
    <source>
        <dbReference type="EMBL" id="PPR05373.1"/>
    </source>
</evidence>
<dbReference type="GO" id="GO:0005634">
    <property type="term" value="C:nucleus"/>
    <property type="evidence" value="ECO:0007669"/>
    <property type="project" value="UniProtKB-SubCell"/>
</dbReference>
<dbReference type="Gene3D" id="3.30.40.10">
    <property type="entry name" value="Zinc/RING finger domain, C3HC4 (zinc finger)"/>
    <property type="match status" value="1"/>
</dbReference>
<organism evidence="13 14">
    <name type="scientific">Panaeolus cyanescens</name>
    <dbReference type="NCBI Taxonomy" id="181874"/>
    <lineage>
        <taxon>Eukaryota</taxon>
        <taxon>Fungi</taxon>
        <taxon>Dikarya</taxon>
        <taxon>Basidiomycota</taxon>
        <taxon>Agaricomycotina</taxon>
        <taxon>Agaricomycetes</taxon>
        <taxon>Agaricomycetidae</taxon>
        <taxon>Agaricales</taxon>
        <taxon>Agaricineae</taxon>
        <taxon>Galeropsidaceae</taxon>
        <taxon>Panaeolus</taxon>
    </lineage>
</organism>
<evidence type="ECO:0000256" key="5">
    <source>
        <dbReference type="ARBA" id="ARBA00022723"/>
    </source>
</evidence>
<evidence type="ECO:0000256" key="10">
    <source>
        <dbReference type="PROSITE-ProRule" id="PRU00452"/>
    </source>
</evidence>
<comment type="pathway">
    <text evidence="2">Protein modification; protein sumoylation.</text>
</comment>
<dbReference type="InterPro" id="IPR013083">
    <property type="entry name" value="Znf_RING/FYVE/PHD"/>
</dbReference>
<dbReference type="SUPFAM" id="SSF57850">
    <property type="entry name" value="RING/U-box"/>
    <property type="match status" value="1"/>
</dbReference>
<evidence type="ECO:0000256" key="8">
    <source>
        <dbReference type="ARBA" id="ARBA00022833"/>
    </source>
</evidence>
<comment type="similarity">
    <text evidence="3">Belongs to the NSE2 family.</text>
</comment>
<dbReference type="GO" id="GO:0016925">
    <property type="term" value="P:protein sumoylation"/>
    <property type="evidence" value="ECO:0007669"/>
    <property type="project" value="UniProtKB-UniPathway"/>
</dbReference>
<proteinExistence type="inferred from homology"/>
<keyword evidence="8" id="KW-0862">Zinc</keyword>
<evidence type="ECO:0000256" key="9">
    <source>
        <dbReference type="ARBA" id="ARBA00023242"/>
    </source>
</evidence>
<keyword evidence="7" id="KW-0833">Ubl conjugation pathway</keyword>
<dbReference type="GO" id="GO:0030915">
    <property type="term" value="C:Smc5-Smc6 complex"/>
    <property type="evidence" value="ECO:0007669"/>
    <property type="project" value="InterPro"/>
</dbReference>
<dbReference type="GO" id="GO:0061665">
    <property type="term" value="F:SUMO ligase activity"/>
    <property type="evidence" value="ECO:0007669"/>
    <property type="project" value="TreeGrafter"/>
</dbReference>
<dbReference type="UniPathway" id="UPA00886"/>
<evidence type="ECO:0000256" key="6">
    <source>
        <dbReference type="ARBA" id="ARBA00022771"/>
    </source>
</evidence>
<dbReference type="InterPro" id="IPR004181">
    <property type="entry name" value="Znf_MIZ"/>
</dbReference>